<name>A0A6B2JWM9_9RHOB</name>
<proteinExistence type="predicted"/>
<dbReference type="Pfam" id="PF12224">
    <property type="entry name" value="Amidoligase_2"/>
    <property type="match status" value="1"/>
</dbReference>
<dbReference type="AlphaFoldDB" id="A0A6B2JWM9"/>
<keyword evidence="2" id="KW-1185">Reference proteome</keyword>
<reference evidence="1 2" key="1">
    <citation type="submission" date="2020-02" db="EMBL/GenBank/DDBJ databases">
        <title>Pseudoroseicyclus tamarix, sp. nov., isolated from offshore sediment of a Tamarix chinensis forest.</title>
        <authorList>
            <person name="Gai Y."/>
        </authorList>
    </citation>
    <scope>NUCLEOTIDE SEQUENCE [LARGE SCALE GENOMIC DNA]</scope>
    <source>
        <strain evidence="1 2">CLL3-39</strain>
    </source>
</reference>
<comment type="caution">
    <text evidence="1">The sequence shown here is derived from an EMBL/GenBank/DDBJ whole genome shotgun (WGS) entry which is preliminary data.</text>
</comment>
<gene>
    <name evidence="1" type="ORF">GZA08_02125</name>
</gene>
<sequence length="296" mass="32883">MEIEFAGLTEDEAAHLAAEVLGGEVERAGPRERRVTGSVIGELKVYLDTAYRDWHGRLAEAGLDLARSLVPVEIVTEPLLHDDLPALETLREALREAGAEGSQAAALYGFGLHLNPEIPGETVEDLAPVVTAYGLLEDWLRYEDPIDTSRRILPFSDPWPRPFVDALAQAEGWSLADLTASYLEHSATRNRGLDMLPVLSHVDRARVAEGLGGSLGAVKPRPAFHYRLPDSRVNASGWRIAYEWNRWVTVERLAARPDLLDELKARWRAHRRDVFSTIADWRRFTGNVVASQGLAP</sequence>
<evidence type="ECO:0000313" key="2">
    <source>
        <dbReference type="Proteomes" id="UP000474757"/>
    </source>
</evidence>
<dbReference type="EMBL" id="JAAGAB010000001">
    <property type="protein sequence ID" value="NDU99771.1"/>
    <property type="molecule type" value="Genomic_DNA"/>
</dbReference>
<evidence type="ECO:0008006" key="3">
    <source>
        <dbReference type="Google" id="ProtNLM"/>
    </source>
</evidence>
<organism evidence="1 2">
    <name type="scientific">Pseudoroseicyclus tamaricis</name>
    <dbReference type="NCBI Taxonomy" id="2705421"/>
    <lineage>
        <taxon>Bacteria</taxon>
        <taxon>Pseudomonadati</taxon>
        <taxon>Pseudomonadota</taxon>
        <taxon>Alphaproteobacteria</taxon>
        <taxon>Rhodobacterales</taxon>
        <taxon>Paracoccaceae</taxon>
        <taxon>Pseudoroseicyclus</taxon>
    </lineage>
</organism>
<protein>
    <recommendedName>
        <fullName evidence="3">Amidoligase enzyme</fullName>
    </recommendedName>
</protein>
<dbReference type="InterPro" id="IPR022025">
    <property type="entry name" value="Amidoligase_2"/>
</dbReference>
<accession>A0A6B2JWM9</accession>
<evidence type="ECO:0000313" key="1">
    <source>
        <dbReference type="EMBL" id="NDU99771.1"/>
    </source>
</evidence>
<dbReference type="Proteomes" id="UP000474757">
    <property type="component" value="Unassembled WGS sequence"/>
</dbReference>